<name>A0A1J5S9E8_9ZZZZ</name>
<dbReference type="EMBL" id="MLJW01000056">
    <property type="protein sequence ID" value="OIR04555.1"/>
    <property type="molecule type" value="Genomic_DNA"/>
</dbReference>
<dbReference type="PANTHER" id="PTHR35936">
    <property type="entry name" value="MEMBRANE-BOUND LYTIC MUREIN TRANSGLYCOSYLASE F"/>
    <property type="match status" value="1"/>
</dbReference>
<reference evidence="3" key="1">
    <citation type="submission" date="2016-10" db="EMBL/GenBank/DDBJ databases">
        <title>Sequence of Gallionella enrichment culture.</title>
        <authorList>
            <person name="Poehlein A."/>
            <person name="Muehling M."/>
            <person name="Daniel R."/>
        </authorList>
    </citation>
    <scope>NUCLEOTIDE SEQUENCE</scope>
</reference>
<keyword evidence="1" id="KW-0732">Signal</keyword>
<organism evidence="3">
    <name type="scientific">mine drainage metagenome</name>
    <dbReference type="NCBI Taxonomy" id="410659"/>
    <lineage>
        <taxon>unclassified sequences</taxon>
        <taxon>metagenomes</taxon>
        <taxon>ecological metagenomes</taxon>
    </lineage>
</organism>
<comment type="caution">
    <text evidence="3">The sequence shown here is derived from an EMBL/GenBank/DDBJ whole genome shotgun (WGS) entry which is preliminary data.</text>
</comment>
<gene>
    <name evidence="3" type="ORF">GALL_132250</name>
</gene>
<dbReference type="InterPro" id="IPR001638">
    <property type="entry name" value="Solute-binding_3/MltF_N"/>
</dbReference>
<evidence type="ECO:0000259" key="2">
    <source>
        <dbReference type="SMART" id="SM00062"/>
    </source>
</evidence>
<evidence type="ECO:0000256" key="1">
    <source>
        <dbReference type="ARBA" id="ARBA00022729"/>
    </source>
</evidence>
<dbReference type="Gene3D" id="3.40.190.10">
    <property type="entry name" value="Periplasmic binding protein-like II"/>
    <property type="match status" value="2"/>
</dbReference>
<evidence type="ECO:0000313" key="3">
    <source>
        <dbReference type="EMBL" id="OIR04555.1"/>
    </source>
</evidence>
<proteinExistence type="predicted"/>
<dbReference type="SUPFAM" id="SSF53850">
    <property type="entry name" value="Periplasmic binding protein-like II"/>
    <property type="match status" value="1"/>
</dbReference>
<accession>A0A1J5S9E8</accession>
<dbReference type="PANTHER" id="PTHR35936:SF17">
    <property type="entry name" value="ARGININE-BINDING EXTRACELLULAR PROTEIN ARTP"/>
    <property type="match status" value="1"/>
</dbReference>
<dbReference type="Pfam" id="PF00497">
    <property type="entry name" value="SBP_bac_3"/>
    <property type="match status" value="1"/>
</dbReference>
<dbReference type="SMART" id="SM00062">
    <property type="entry name" value="PBPb"/>
    <property type="match status" value="1"/>
</dbReference>
<dbReference type="AlphaFoldDB" id="A0A1J5S9E8"/>
<dbReference type="InterPro" id="IPR022448">
    <property type="entry name" value="Quinoprotein_dehydrogenase"/>
</dbReference>
<dbReference type="NCBIfam" id="TIGR03871">
    <property type="entry name" value="ABC_peri_MoxJ_2"/>
    <property type="match status" value="1"/>
</dbReference>
<sequence>MLKYVKLLSVITSLVLSANTFAAEDSISVDLETGRGGQAQRVDDGTEFKVCADQDSLPFSNRKQEGFENKIAAVLAKDLGKKLTFQFWYDRMGFIRNTLNAKRCDVVMGTTPDNDMMLTSKPYYRTGHVFVYRKSSGYNITDWDSPDLRKGVIGIVGQSPATIPLNDHNLMGNARPYRMQRDLNLPSSFLIDDLVKGDIDVAIAWGPIGGYFAKHASIPLVVVNIPEYENVNVKGKEYWNISLGVRKSDKARLALIQGALDRNQDKINQILDDYGIPHFPIVEGDSVTEVYRKEHPHAVEARGDAIPKTE</sequence>
<protein>
    <submittedName>
        <fullName evidence="3">Bacterial extracellular solute-binding protein, family 3</fullName>
    </submittedName>
</protein>
<feature type="domain" description="Solute-binding protein family 3/N-terminal" evidence="2">
    <location>
        <begin position="47"/>
        <end position="277"/>
    </location>
</feature>